<dbReference type="PROSITE" id="PS50109">
    <property type="entry name" value="HIS_KIN"/>
    <property type="match status" value="1"/>
</dbReference>
<gene>
    <name evidence="8" type="ORF">CV103_12650</name>
</gene>
<dbReference type="PRINTS" id="PR00344">
    <property type="entry name" value="BCTRLSENSOR"/>
</dbReference>
<dbReference type="PIRSF" id="PIRSF037347">
    <property type="entry name" value="STHK_CHASE2_PAS_prd"/>
    <property type="match status" value="1"/>
</dbReference>
<dbReference type="GO" id="GO:0030295">
    <property type="term" value="F:protein kinase activator activity"/>
    <property type="evidence" value="ECO:0007669"/>
    <property type="project" value="TreeGrafter"/>
</dbReference>
<name>A0A2T4HW28_9SPHN</name>
<dbReference type="SUPFAM" id="SSF55874">
    <property type="entry name" value="ATPase domain of HSP90 chaperone/DNA topoisomerase II/histidine kinase"/>
    <property type="match status" value="1"/>
</dbReference>
<evidence type="ECO:0000313" key="8">
    <source>
        <dbReference type="EMBL" id="PTD20013.1"/>
    </source>
</evidence>
<dbReference type="SUPFAM" id="SSF55785">
    <property type="entry name" value="PYP-like sensor domain (PAS domain)"/>
    <property type="match status" value="1"/>
</dbReference>
<dbReference type="EMBL" id="PHHF01000049">
    <property type="protein sequence ID" value="PTD20013.1"/>
    <property type="molecule type" value="Genomic_DNA"/>
</dbReference>
<evidence type="ECO:0000313" key="9">
    <source>
        <dbReference type="Proteomes" id="UP000241206"/>
    </source>
</evidence>
<keyword evidence="3" id="KW-0597">Phosphoprotein</keyword>
<dbReference type="AlphaFoldDB" id="A0A2T4HW28"/>
<feature type="domain" description="Histidine kinase" evidence="7">
    <location>
        <begin position="551"/>
        <end position="766"/>
    </location>
</feature>
<dbReference type="FunFam" id="3.30.565.10:FF:000006">
    <property type="entry name" value="Sensor histidine kinase WalK"/>
    <property type="match status" value="1"/>
</dbReference>
<organism evidence="8 9">
    <name type="scientific">Edaphosphingomonas fennica</name>
    <dbReference type="NCBI Taxonomy" id="114404"/>
    <lineage>
        <taxon>Bacteria</taxon>
        <taxon>Pseudomonadati</taxon>
        <taxon>Pseudomonadota</taxon>
        <taxon>Alphaproteobacteria</taxon>
        <taxon>Sphingomonadales</taxon>
        <taxon>Rhizorhabdaceae</taxon>
        <taxon>Edaphosphingomonas</taxon>
    </lineage>
</organism>
<keyword evidence="6" id="KW-0472">Membrane</keyword>
<evidence type="ECO:0000256" key="6">
    <source>
        <dbReference type="SAM" id="Phobius"/>
    </source>
</evidence>
<dbReference type="InterPro" id="IPR004358">
    <property type="entry name" value="Sig_transdc_His_kin-like_C"/>
</dbReference>
<keyword evidence="6" id="KW-1133">Transmembrane helix</keyword>
<evidence type="ECO:0000256" key="4">
    <source>
        <dbReference type="ARBA" id="ARBA00022679"/>
    </source>
</evidence>
<dbReference type="EC" id="2.7.13.3" evidence="2"/>
<comment type="catalytic activity">
    <reaction evidence="1">
        <text>ATP + protein L-histidine = ADP + protein N-phospho-L-histidine.</text>
        <dbReference type="EC" id="2.7.13.3"/>
    </reaction>
</comment>
<dbReference type="InterPro" id="IPR003594">
    <property type="entry name" value="HATPase_dom"/>
</dbReference>
<reference evidence="8 9" key="1">
    <citation type="submission" date="2017-11" db="EMBL/GenBank/DDBJ databases">
        <title>Sphingomonas oleivorans sp. nov., isolated from oil-contaminated soil.</title>
        <authorList>
            <person name="Wang L."/>
            <person name="Chen L."/>
        </authorList>
    </citation>
    <scope>NUCLEOTIDE SEQUENCE [LARGE SCALE GENOMIC DNA]</scope>
    <source>
        <strain evidence="8 9">K101</strain>
    </source>
</reference>
<dbReference type="Proteomes" id="UP000241206">
    <property type="component" value="Unassembled WGS sequence"/>
</dbReference>
<dbReference type="InterPro" id="IPR035965">
    <property type="entry name" value="PAS-like_dom_sf"/>
</dbReference>
<dbReference type="InterPro" id="IPR050351">
    <property type="entry name" value="BphY/WalK/GraS-like"/>
</dbReference>
<evidence type="ECO:0000259" key="7">
    <source>
        <dbReference type="PROSITE" id="PS50109"/>
    </source>
</evidence>
<dbReference type="GO" id="GO:0004673">
    <property type="term" value="F:protein histidine kinase activity"/>
    <property type="evidence" value="ECO:0007669"/>
    <property type="project" value="UniProtKB-EC"/>
</dbReference>
<comment type="caution">
    <text evidence="8">The sequence shown here is derived from an EMBL/GenBank/DDBJ whole genome shotgun (WGS) entry which is preliminary data.</text>
</comment>
<dbReference type="InterPro" id="IPR007890">
    <property type="entry name" value="CHASE2"/>
</dbReference>
<dbReference type="GO" id="GO:0000156">
    <property type="term" value="F:phosphorelay response regulator activity"/>
    <property type="evidence" value="ECO:0007669"/>
    <property type="project" value="TreeGrafter"/>
</dbReference>
<dbReference type="PANTHER" id="PTHR42878:SF13">
    <property type="entry name" value="HISTIDINE KINASE"/>
    <property type="match status" value="1"/>
</dbReference>
<dbReference type="Gene3D" id="3.30.450.20">
    <property type="entry name" value="PAS domain"/>
    <property type="match status" value="1"/>
</dbReference>
<dbReference type="InterPro" id="IPR017181">
    <property type="entry name" value="Sig_transdc_His_kin_CHASE2"/>
</dbReference>
<feature type="transmembrane region" description="Helical" evidence="6">
    <location>
        <begin position="294"/>
        <end position="312"/>
    </location>
</feature>
<dbReference type="InterPro" id="IPR005467">
    <property type="entry name" value="His_kinase_dom"/>
</dbReference>
<keyword evidence="4" id="KW-0808">Transferase</keyword>
<proteinExistence type="predicted"/>
<protein>
    <recommendedName>
        <fullName evidence="2">histidine kinase</fullName>
        <ecNumber evidence="2">2.7.13.3</ecNumber>
    </recommendedName>
</protein>
<dbReference type="Gene3D" id="3.30.565.10">
    <property type="entry name" value="Histidine kinase-like ATPase, C-terminal domain"/>
    <property type="match status" value="1"/>
</dbReference>
<sequence>MIRPAGASRLRAEWWLVALISTLLTILLTADRTAIRLDNLIYDNLLRLTRRAPQPDILLVTIDNRSLKEVGPWPWPRARHAALLQRIDAARPRAILYDVLFVEPGAPADDAALGRAMASVAAPVIVPLLLSAPGSNGAAFDDIQPIAPVRAAAAGIGHASLAFDADGLVRRFWPAVGDARHVWPHLAVLAHRRDPAVAEPGRNPALPEDGPQMIAFAGPPGHFPTISASAVLRGEVPADFIAGRTILVGATADGLGDQYPTPFAGRKGVMSGVEIVANVLDSMEAGRTIRPVEGIPLLIGSLLPLWLLLAGFRMLSPRRTVLLLAGIVALVTAVVAGLLLGGIWFAPASALIALAIIYPLWGWRRLAAVSAYMVRELERLGGEPAILPYARARPRATDVVDRQVQLLEGAIADVRDLRRFATDRLHQMPDAVFVLDPTGAVLLMNGDAERLLRSLALPGGAGMGIAGLLAKLRLAGEPEGATPSLPSTAPADATQADDAPVEAIAPDGRWFDIRFARQYSGDGTAAGWIARFIDISAAKAAQRQQDDLRQLLTHDMRSPQASILAVIDNSKPGEVSEEIGRRIRGYAQRTLDLADGFVQLARAQTLAFVKEEIDLAEILIDAVDDLWPQSSGRAIAIAIEGERNDLIVAGDRSLLTRALINLIDNAIKYSPDGGRILCRLDRAERDSGPVGLCAIRDQGIGIAPDQIALLFEPFQRAPGADAAHIDGVGLGLAFVRTVMARHGGTIRCESRPGEGTTFTIELPLMPPEAAD</sequence>
<dbReference type="SMART" id="SM00387">
    <property type="entry name" value="HATPase_c"/>
    <property type="match status" value="1"/>
</dbReference>
<dbReference type="CDD" id="cd00075">
    <property type="entry name" value="HATPase"/>
    <property type="match status" value="1"/>
</dbReference>
<feature type="transmembrane region" description="Helical" evidence="6">
    <location>
        <begin position="321"/>
        <end position="339"/>
    </location>
</feature>
<evidence type="ECO:0000256" key="1">
    <source>
        <dbReference type="ARBA" id="ARBA00000085"/>
    </source>
</evidence>
<feature type="transmembrane region" description="Helical" evidence="6">
    <location>
        <begin position="12"/>
        <end position="30"/>
    </location>
</feature>
<keyword evidence="9" id="KW-1185">Reference proteome</keyword>
<dbReference type="GO" id="GO:0007234">
    <property type="term" value="P:osmosensory signaling via phosphorelay pathway"/>
    <property type="evidence" value="ECO:0007669"/>
    <property type="project" value="TreeGrafter"/>
</dbReference>
<accession>A0A2T4HW28</accession>
<dbReference type="SMART" id="SM01080">
    <property type="entry name" value="CHASE2"/>
    <property type="match status" value="1"/>
</dbReference>
<dbReference type="RefSeq" id="WP_107395123.1">
    <property type="nucleotide sequence ID" value="NZ_PHHF01000049.1"/>
</dbReference>
<dbReference type="Pfam" id="PF02518">
    <property type="entry name" value="HATPase_c"/>
    <property type="match status" value="1"/>
</dbReference>
<evidence type="ECO:0000256" key="5">
    <source>
        <dbReference type="ARBA" id="ARBA00022777"/>
    </source>
</evidence>
<keyword evidence="5 8" id="KW-0418">Kinase</keyword>
<keyword evidence="6" id="KW-0812">Transmembrane</keyword>
<dbReference type="Pfam" id="PF05226">
    <property type="entry name" value="CHASE2"/>
    <property type="match status" value="1"/>
</dbReference>
<evidence type="ECO:0000256" key="3">
    <source>
        <dbReference type="ARBA" id="ARBA00022553"/>
    </source>
</evidence>
<dbReference type="InterPro" id="IPR036890">
    <property type="entry name" value="HATPase_C_sf"/>
</dbReference>
<dbReference type="PANTHER" id="PTHR42878">
    <property type="entry name" value="TWO-COMPONENT HISTIDINE KINASE"/>
    <property type="match status" value="1"/>
</dbReference>
<evidence type="ECO:0000256" key="2">
    <source>
        <dbReference type="ARBA" id="ARBA00012438"/>
    </source>
</evidence>